<protein>
    <submittedName>
        <fullName evidence="1">Uncharacterized protein</fullName>
    </submittedName>
</protein>
<sequence length="104" mass="11156">MAITSLNTCGGPNHASPPEIDEPVTVEFIAFIGISAKALGSGLRHLAFCARFRGHLSELVVQVDWVAGWVIWALTLEVDHGLSSSISPSLDDISAWIPPKRSGY</sequence>
<dbReference type="GeneID" id="83040972"/>
<dbReference type="RefSeq" id="WP_130932701.1">
    <property type="nucleotide sequence ID" value="NZ_CAUCIF010000017.1"/>
</dbReference>
<accession>A0A6A1R2Y6</accession>
<evidence type="ECO:0000313" key="1">
    <source>
        <dbReference type="EMBL" id="KAB0586847.1"/>
    </source>
</evidence>
<organism evidence="1">
    <name type="scientific">Comamonas kerstersii</name>
    <dbReference type="NCBI Taxonomy" id="225992"/>
    <lineage>
        <taxon>Bacteria</taxon>
        <taxon>Pseudomonadati</taxon>
        <taxon>Pseudomonadota</taxon>
        <taxon>Betaproteobacteria</taxon>
        <taxon>Burkholderiales</taxon>
        <taxon>Comamonadaceae</taxon>
        <taxon>Comamonas</taxon>
    </lineage>
</organism>
<dbReference type="AlphaFoldDB" id="A0A6A1R2Y6"/>
<name>A0A6A1R2Y6_9BURK</name>
<comment type="caution">
    <text evidence="1">The sequence shown here is derived from an EMBL/GenBank/DDBJ whole genome shotgun (WGS) entry which is preliminary data.</text>
</comment>
<reference evidence="1" key="1">
    <citation type="submission" date="2019-09" db="EMBL/GenBank/DDBJ databases">
        <title>Draft genome sequences of 48 bacterial type strains from the CCUG.</title>
        <authorList>
            <person name="Tunovic T."/>
            <person name="Pineiro-Iglesias B."/>
            <person name="Unosson C."/>
            <person name="Inganas E."/>
            <person name="Ohlen M."/>
            <person name="Cardew S."/>
            <person name="Jensie-Markopoulos S."/>
            <person name="Salva-Serra F."/>
            <person name="Jaen-Luchoro D."/>
            <person name="Karlsson R."/>
            <person name="Svensson-Stadler L."/>
            <person name="Chun J."/>
            <person name="Moore E."/>
        </authorList>
    </citation>
    <scope>NUCLEOTIDE SEQUENCE</scope>
    <source>
        <strain evidence="1">CCUG 15333</strain>
    </source>
</reference>
<dbReference type="EMBL" id="VZOT01000004">
    <property type="protein sequence ID" value="KAB0586847.1"/>
    <property type="molecule type" value="Genomic_DNA"/>
</dbReference>
<proteinExistence type="predicted"/>
<gene>
    <name evidence="1" type="ORF">F7P80_07585</name>
</gene>